<evidence type="ECO:0000313" key="1">
    <source>
        <dbReference type="EMBL" id="MBC2603347.1"/>
    </source>
</evidence>
<dbReference type="Proteomes" id="UP000525652">
    <property type="component" value="Unassembled WGS sequence"/>
</dbReference>
<dbReference type="NCBIfam" id="TIGR02595">
    <property type="entry name" value="PEP_CTERM"/>
    <property type="match status" value="1"/>
</dbReference>
<dbReference type="EMBL" id="JACHVA010000126">
    <property type="protein sequence ID" value="MBC2603347.1"/>
    <property type="molecule type" value="Genomic_DNA"/>
</dbReference>
<evidence type="ECO:0000313" key="2">
    <source>
        <dbReference type="Proteomes" id="UP000525652"/>
    </source>
</evidence>
<dbReference type="AlphaFoldDB" id="A0A7X1B0K0"/>
<protein>
    <submittedName>
        <fullName evidence="1">PEP-CTERM sorting domain-containing protein</fullName>
    </submittedName>
</protein>
<sequence>MKPLSLNLLKIGGVGMVAGLLSSQVAFGVTLLDEDFSDGNRNGWYSVGTSDQATGNTVSTVSSFDSGYALRYYSSYSNNAVVTSFSGVTLQNNGDYVELSATYRYSAPDIAGNSTTGPLLGLYNNMGSPIVEDSLGSESGVGEVVQSWDGYKATKYIEASTGDGFIFSQSPVGNVVSAFSRFSGSQIDNFDGGFVLVSGVNYSNSLRIELQSNLTDVEITYSISGGGNSFSESTIVAASNLTFNEVALAAYSGQGGVNSYLGDISVTSNIPEPGVAALIIAGGALGLVMVRRRRSSSPLQD</sequence>
<keyword evidence="2" id="KW-1185">Reference proteome</keyword>
<comment type="caution">
    <text evidence="1">The sequence shown here is derived from an EMBL/GenBank/DDBJ whole genome shotgun (WGS) entry which is preliminary data.</text>
</comment>
<gene>
    <name evidence="1" type="ORF">H5P30_16310</name>
</gene>
<dbReference type="RefSeq" id="WP_185693979.1">
    <property type="nucleotide sequence ID" value="NZ_JACHVA010000126.1"/>
</dbReference>
<reference evidence="1 2" key="1">
    <citation type="submission" date="2020-07" db="EMBL/GenBank/DDBJ databases">
        <authorList>
            <person name="Feng X."/>
        </authorList>
    </citation>
    <scope>NUCLEOTIDE SEQUENCE [LARGE SCALE GENOMIC DNA]</scope>
    <source>
        <strain evidence="1 2">JCM14086</strain>
    </source>
</reference>
<name>A0A7X1B0K0_9BACT</name>
<accession>A0A7X1B0K0</accession>
<dbReference type="InterPro" id="IPR013424">
    <property type="entry name" value="Ice-binding_C"/>
</dbReference>
<organism evidence="1 2">
    <name type="scientific">Puniceicoccus vermicola</name>
    <dbReference type="NCBI Taxonomy" id="388746"/>
    <lineage>
        <taxon>Bacteria</taxon>
        <taxon>Pseudomonadati</taxon>
        <taxon>Verrucomicrobiota</taxon>
        <taxon>Opitutia</taxon>
        <taxon>Puniceicoccales</taxon>
        <taxon>Puniceicoccaceae</taxon>
        <taxon>Puniceicoccus</taxon>
    </lineage>
</organism>
<proteinExistence type="predicted"/>